<dbReference type="EMBL" id="BMAV01017119">
    <property type="protein sequence ID" value="GFY68555.1"/>
    <property type="molecule type" value="Genomic_DNA"/>
</dbReference>
<reference evidence="1" key="1">
    <citation type="submission" date="2020-08" db="EMBL/GenBank/DDBJ databases">
        <title>Multicomponent nature underlies the extraordinary mechanical properties of spider dragline silk.</title>
        <authorList>
            <person name="Kono N."/>
            <person name="Nakamura H."/>
            <person name="Mori M."/>
            <person name="Yoshida Y."/>
            <person name="Ohtoshi R."/>
            <person name="Malay A.D."/>
            <person name="Moran D.A.P."/>
            <person name="Tomita M."/>
            <person name="Numata K."/>
            <person name="Arakawa K."/>
        </authorList>
    </citation>
    <scope>NUCLEOTIDE SEQUENCE</scope>
</reference>
<evidence type="ECO:0000313" key="2">
    <source>
        <dbReference type="Proteomes" id="UP000886998"/>
    </source>
</evidence>
<keyword evidence="2" id="KW-1185">Reference proteome</keyword>
<sequence length="92" mass="10857">MSKKSKKFFPSSPASESICHTLPKFHTHKIPKWLKRGLRTSNFWNELVNSLRYAKRNLIGKTCLTIQSWISAVELIYCAPERYWRSFHGWDA</sequence>
<name>A0A8X7CK25_9ARAC</name>
<proteinExistence type="predicted"/>
<gene>
    <name evidence="1" type="ORF">TNIN_76451</name>
</gene>
<dbReference type="AlphaFoldDB" id="A0A8X7CK25"/>
<evidence type="ECO:0000313" key="1">
    <source>
        <dbReference type="EMBL" id="GFY68555.1"/>
    </source>
</evidence>
<dbReference type="Proteomes" id="UP000886998">
    <property type="component" value="Unassembled WGS sequence"/>
</dbReference>
<accession>A0A8X7CK25</accession>
<comment type="caution">
    <text evidence="1">The sequence shown here is derived from an EMBL/GenBank/DDBJ whole genome shotgun (WGS) entry which is preliminary data.</text>
</comment>
<organism evidence="1 2">
    <name type="scientific">Trichonephila inaurata madagascariensis</name>
    <dbReference type="NCBI Taxonomy" id="2747483"/>
    <lineage>
        <taxon>Eukaryota</taxon>
        <taxon>Metazoa</taxon>
        <taxon>Ecdysozoa</taxon>
        <taxon>Arthropoda</taxon>
        <taxon>Chelicerata</taxon>
        <taxon>Arachnida</taxon>
        <taxon>Araneae</taxon>
        <taxon>Araneomorphae</taxon>
        <taxon>Entelegynae</taxon>
        <taxon>Araneoidea</taxon>
        <taxon>Nephilidae</taxon>
        <taxon>Trichonephila</taxon>
        <taxon>Trichonephila inaurata</taxon>
    </lineage>
</organism>
<protein>
    <submittedName>
        <fullName evidence="1">Uncharacterized protein</fullName>
    </submittedName>
</protein>